<protein>
    <submittedName>
        <fullName evidence="1">9524_t:CDS:1</fullName>
    </submittedName>
</protein>
<dbReference type="EMBL" id="CAJVPZ010055835">
    <property type="protein sequence ID" value="CAG8785001.1"/>
    <property type="molecule type" value="Genomic_DNA"/>
</dbReference>
<feature type="non-terminal residue" evidence="1">
    <location>
        <position position="91"/>
    </location>
</feature>
<evidence type="ECO:0000313" key="2">
    <source>
        <dbReference type="Proteomes" id="UP000789396"/>
    </source>
</evidence>
<organism evidence="1 2">
    <name type="scientific">Racocetra fulgida</name>
    <dbReference type="NCBI Taxonomy" id="60492"/>
    <lineage>
        <taxon>Eukaryota</taxon>
        <taxon>Fungi</taxon>
        <taxon>Fungi incertae sedis</taxon>
        <taxon>Mucoromycota</taxon>
        <taxon>Glomeromycotina</taxon>
        <taxon>Glomeromycetes</taxon>
        <taxon>Diversisporales</taxon>
        <taxon>Gigasporaceae</taxon>
        <taxon>Racocetra</taxon>
    </lineage>
</organism>
<proteinExistence type="predicted"/>
<comment type="caution">
    <text evidence="1">The sequence shown here is derived from an EMBL/GenBank/DDBJ whole genome shotgun (WGS) entry which is preliminary data.</text>
</comment>
<dbReference type="AlphaFoldDB" id="A0A9N9JJ19"/>
<evidence type="ECO:0000313" key="1">
    <source>
        <dbReference type="EMBL" id="CAG8785001.1"/>
    </source>
</evidence>
<name>A0A9N9JJ19_9GLOM</name>
<keyword evidence="2" id="KW-1185">Reference proteome</keyword>
<dbReference type="OrthoDB" id="2435361at2759"/>
<gene>
    <name evidence="1" type="ORF">RFULGI_LOCUS16164</name>
</gene>
<reference evidence="1" key="1">
    <citation type="submission" date="2021-06" db="EMBL/GenBank/DDBJ databases">
        <authorList>
            <person name="Kallberg Y."/>
            <person name="Tangrot J."/>
            <person name="Rosling A."/>
        </authorList>
    </citation>
    <scope>NUCLEOTIDE SEQUENCE</scope>
    <source>
        <strain evidence="1">IN212</strain>
    </source>
</reference>
<sequence length="91" mass="10786">MVPHTNYKNLELDLLWRYNTSFALTYLFDDGKDYRFPTTINKVSNIFSDISLYSILCKQYTTEQNLKINNNDDIEEIKIISNLIPKNFIDI</sequence>
<dbReference type="Proteomes" id="UP000789396">
    <property type="component" value="Unassembled WGS sequence"/>
</dbReference>
<accession>A0A9N9JJ19</accession>